<comment type="caution">
    <text evidence="2">The sequence shown here is derived from an EMBL/GenBank/DDBJ whole genome shotgun (WGS) entry which is preliminary data.</text>
</comment>
<evidence type="ECO:0000256" key="1">
    <source>
        <dbReference type="SAM" id="Phobius"/>
    </source>
</evidence>
<accession>A0A0F9MTF2</accession>
<name>A0A0F9MTF2_9ZZZZ</name>
<protein>
    <submittedName>
        <fullName evidence="2">Uncharacterized protein</fullName>
    </submittedName>
</protein>
<dbReference type="AlphaFoldDB" id="A0A0F9MTF2"/>
<dbReference type="EMBL" id="LAZR01009456">
    <property type="protein sequence ID" value="KKM72512.1"/>
    <property type="molecule type" value="Genomic_DNA"/>
</dbReference>
<reference evidence="2" key="1">
    <citation type="journal article" date="2015" name="Nature">
        <title>Complex archaea that bridge the gap between prokaryotes and eukaryotes.</title>
        <authorList>
            <person name="Spang A."/>
            <person name="Saw J.H."/>
            <person name="Jorgensen S.L."/>
            <person name="Zaremba-Niedzwiedzka K."/>
            <person name="Martijn J."/>
            <person name="Lind A.E."/>
            <person name="van Eijk R."/>
            <person name="Schleper C."/>
            <person name="Guy L."/>
            <person name="Ettema T.J."/>
        </authorList>
    </citation>
    <scope>NUCLEOTIDE SEQUENCE</scope>
</reference>
<proteinExistence type="predicted"/>
<sequence>MLIHWLRARAETLRDQLVEDGAYVLVVFGVLALLMWLGVYG</sequence>
<keyword evidence="1" id="KW-1133">Transmembrane helix</keyword>
<keyword evidence="1" id="KW-0812">Transmembrane</keyword>
<feature type="transmembrane region" description="Helical" evidence="1">
    <location>
        <begin position="21"/>
        <end position="39"/>
    </location>
</feature>
<organism evidence="2">
    <name type="scientific">marine sediment metagenome</name>
    <dbReference type="NCBI Taxonomy" id="412755"/>
    <lineage>
        <taxon>unclassified sequences</taxon>
        <taxon>metagenomes</taxon>
        <taxon>ecological metagenomes</taxon>
    </lineage>
</organism>
<evidence type="ECO:0000313" key="2">
    <source>
        <dbReference type="EMBL" id="KKM72512.1"/>
    </source>
</evidence>
<keyword evidence="1" id="KW-0472">Membrane</keyword>
<gene>
    <name evidence="2" type="ORF">LCGC14_1419850</name>
</gene>